<feature type="region of interest" description="Disordered" evidence="1">
    <location>
        <begin position="83"/>
        <end position="205"/>
    </location>
</feature>
<feature type="compositionally biased region" description="Polar residues" evidence="1">
    <location>
        <begin position="133"/>
        <end position="155"/>
    </location>
</feature>
<evidence type="ECO:0000313" key="3">
    <source>
        <dbReference type="Proteomes" id="UP000011976"/>
    </source>
</evidence>
<feature type="compositionally biased region" description="Low complexity" evidence="1">
    <location>
        <begin position="190"/>
        <end position="204"/>
    </location>
</feature>
<sequence>MQARVEAQLASAHTPLDSVNALGLAVNAFESLAHSLSTPLHTTKTTSAIISSASACLHDAAGQSSPALVLVAPLPRRPIALVARRNGHHSNSRSRSSRAVSSSSAVPVPYQSPLPSSPDSTNTSNAITTASAQQHSSARLVSHPYTRTKTPSNANHLLAPVSPASSAANPWSSGLSTILPASPPSRTRSRIASADGASSRAASSCPDIATHERPARPAASSNVVLVHPSAEAGSRNPTLSDTTTPDEPMLASPDIASDHISPVPSMDVELTPTKNRVLAAKRSALVTSEPQLGPRFTHPGAAVAAQSETCGLTLSPTSPTTQRFNAMASASAQLHLSASPTAAPASAERARIVLSADAEIGSASMTPSPCLSESVSRSPTASPSPCPSPPLGARTDAQPLRGGNPARDDTLRDARHKMDLRLPPLPLSPIPRKMTRNPFERYLLAHSPPDINARADHSGSAALHARLARAITQSVDATPTVLVAIEARLAGSGASDVDEEMASVETASSARPRSSAGPNTI</sequence>
<dbReference type="Proteomes" id="UP000011976">
    <property type="component" value="Unassembled WGS sequence"/>
</dbReference>
<feature type="region of interest" description="Disordered" evidence="1">
    <location>
        <begin position="492"/>
        <end position="521"/>
    </location>
</feature>
<reference evidence="3" key="1">
    <citation type="journal article" date="2013" name="Genome Announc.">
        <title>Genome sequence of the basidiomycetous yeast Pseudozyma antarctica T-34, a producer of the glycolipid biosurfactants mannosylerythritol lipids.</title>
        <authorList>
            <person name="Morita T."/>
            <person name="Koike H."/>
            <person name="Koyama Y."/>
            <person name="Hagiwara H."/>
            <person name="Ito E."/>
            <person name="Fukuoka T."/>
            <person name="Imura T."/>
            <person name="Machida M."/>
            <person name="Kitamoto D."/>
        </authorList>
    </citation>
    <scope>NUCLEOTIDE SEQUENCE [LARGE SCALE GENOMIC DNA]</scope>
    <source>
        <strain evidence="3">T-34</strain>
    </source>
</reference>
<feature type="compositionally biased region" description="Basic residues" evidence="1">
    <location>
        <begin position="85"/>
        <end position="96"/>
    </location>
</feature>
<feature type="compositionally biased region" description="Polar residues" evidence="1">
    <location>
        <begin position="363"/>
        <end position="375"/>
    </location>
</feature>
<feature type="compositionally biased region" description="Low complexity" evidence="1">
    <location>
        <begin position="97"/>
        <end position="106"/>
    </location>
</feature>
<dbReference type="STRING" id="1151754.M9MCA8"/>
<accession>M9MCA8</accession>
<feature type="compositionally biased region" description="Low complexity" evidence="1">
    <location>
        <begin position="159"/>
        <end position="173"/>
    </location>
</feature>
<evidence type="ECO:0000256" key="1">
    <source>
        <dbReference type="SAM" id="MobiDB-lite"/>
    </source>
</evidence>
<feature type="compositionally biased region" description="Low complexity" evidence="1">
    <location>
        <begin position="507"/>
        <end position="521"/>
    </location>
</feature>
<proteinExistence type="predicted"/>
<feature type="region of interest" description="Disordered" evidence="1">
    <location>
        <begin position="228"/>
        <end position="263"/>
    </location>
</feature>
<dbReference type="EMBL" id="DF196770">
    <property type="protein sequence ID" value="GAC71557.1"/>
    <property type="molecule type" value="Genomic_DNA"/>
</dbReference>
<feature type="compositionally biased region" description="Low complexity" evidence="1">
    <location>
        <begin position="120"/>
        <end position="132"/>
    </location>
</feature>
<protein>
    <submittedName>
        <fullName evidence="2">Uncharacterized protein</fullName>
    </submittedName>
</protein>
<feature type="compositionally biased region" description="Polar residues" evidence="1">
    <location>
        <begin position="235"/>
        <end position="245"/>
    </location>
</feature>
<organism evidence="2 3">
    <name type="scientific">Pseudozyma antarctica (strain T-34)</name>
    <name type="common">Yeast</name>
    <name type="synonym">Candida antarctica</name>
    <dbReference type="NCBI Taxonomy" id="1151754"/>
    <lineage>
        <taxon>Eukaryota</taxon>
        <taxon>Fungi</taxon>
        <taxon>Dikarya</taxon>
        <taxon>Basidiomycota</taxon>
        <taxon>Ustilaginomycotina</taxon>
        <taxon>Ustilaginomycetes</taxon>
        <taxon>Ustilaginales</taxon>
        <taxon>Ustilaginaceae</taxon>
        <taxon>Moesziomyces</taxon>
    </lineage>
</organism>
<evidence type="ECO:0000313" key="2">
    <source>
        <dbReference type="EMBL" id="GAC71557.1"/>
    </source>
</evidence>
<name>M9MCA8_PSEA3</name>
<dbReference type="OrthoDB" id="2553720at2759"/>
<feature type="region of interest" description="Disordered" evidence="1">
    <location>
        <begin position="363"/>
        <end position="410"/>
    </location>
</feature>
<dbReference type="AlphaFoldDB" id="M9MCA8"/>
<gene>
    <name evidence="2" type="ORF">PANT_4c00001</name>
</gene>